<comment type="caution">
    <text evidence="6">The sequence shown here is derived from an EMBL/GenBank/DDBJ whole genome shotgun (WGS) entry which is preliminary data.</text>
</comment>
<proteinExistence type="predicted"/>
<evidence type="ECO:0000256" key="1">
    <source>
        <dbReference type="ARBA" id="ARBA00022676"/>
    </source>
</evidence>
<dbReference type="STRING" id="86259.A0A4Z1P1H8"/>
<keyword evidence="1" id="KW-0328">Glycosyltransferase</keyword>
<reference evidence="6 7" key="1">
    <citation type="submission" date="2019-04" db="EMBL/GenBank/DDBJ databases">
        <title>High contiguity whole genome sequence and gene annotation resource for two Venturia nashicola isolates.</title>
        <authorList>
            <person name="Prokchorchik M."/>
            <person name="Won K."/>
            <person name="Lee Y."/>
            <person name="Choi E.D."/>
            <person name="Segonzac C."/>
            <person name="Sohn K.H."/>
        </authorList>
    </citation>
    <scope>NUCLEOTIDE SEQUENCE [LARGE SCALE GENOMIC DNA]</scope>
    <source>
        <strain evidence="6 7">PRI2</strain>
    </source>
</reference>
<organism evidence="6 7">
    <name type="scientific">Venturia nashicola</name>
    <dbReference type="NCBI Taxonomy" id="86259"/>
    <lineage>
        <taxon>Eukaryota</taxon>
        <taxon>Fungi</taxon>
        <taxon>Dikarya</taxon>
        <taxon>Ascomycota</taxon>
        <taxon>Pezizomycotina</taxon>
        <taxon>Dothideomycetes</taxon>
        <taxon>Pleosporomycetidae</taxon>
        <taxon>Venturiales</taxon>
        <taxon>Venturiaceae</taxon>
        <taxon>Venturia</taxon>
    </lineage>
</organism>
<sequence length="1330" mass="149708">MAWEIIKRSLSSLLLEESFEKQILRIANRLHPSDTAFPWEQLNACVGIFIRKQKNINVHSGIEELLLYLINQCSSKDIALAACADMLSSHTIEGLLNEFKPALGSISGLQSYIHILLAVNHHQTQIVNGDEAKCAQIVLQLLSQPTHDPVDLLQPLASLIKGGVPRNSHLADHLDTLVRQSSSILSTRMETLKSNADWFAAHKQTSWLHDDFKVVANQSNIRPDDLSIVDIFDETFPSWSSWAAWEPNERAIQAYALHLSTLPHDKFLIRDLLALEGPDFEIRDRFRRIHYSTMREQLSAVNRTKLVHRCGAIKFDLFGSRPNHVRATLDALSGLVFDVCTKDTVKHDNCRMLLLQQICLSESINEERLWLLEAAFATGSTAVISAVREVKIAEKEGREPDAEVVSTLFKAMEWDASIELRRLLGEFVVASMCKYLEKAQRTLKTIVDVNRNWTFSDLQLLEALQSFGEVCGMSPKLNRHFPEQSRMTLERWPAKWEVQECYQIILLTQDNILTSTKWLTTQVKTYLLYRLVSPWLISVETQSAKLATRLIESLLHLWRKTQDHDRRSMALMAAQSDAISDDCLRLKCIHQLGFIEDGFSKILKFLVENCQSNLAGEACVSFARALTLEEDLIETWRFPLRLVITEESEKLEKWALQTLDVGSWINWIDDVGRIFPDMIHAIGEDSPFFLTGDLHRWALTLRSNLATLKRLESRDWMRHSDAMACMLKGGDIRLCHELERIIKFLDVACEEVKWDTFVALVARLDRNGQNAETIRTAIFQVSMATVPGVEACLHILESYEEVSLQVAETMLACWLNEEDMMDRDCLALEAVALVLGMDAEGPGEPTLDSLEATHVHLDEQFRALIAEAVRLEGLRIAFKIKDPNGTALILDEVGVEDSFLLDDILSSLPSDLIDVVERISDHEVELQLPLTRLTALQKKAIGSGSAQSLLVRFSPGFNGLPPNFCFHWDNEPKELAIAGHSPCLAFPFLEPEHSCHGRPSPGVYQLSRIFSRHLINNGFTSIQDVYKFLVSEMSILYTKCLVCAIPHAYNMRRSTVCKDPQCLKTYKTLHLDVRVADIRHDPAVVDLLLTMVHASASANTANMLLLPDCPITSMPIIKQRIDSLPNIASLQDARDIDTSIGTAAEILSWALTSYRGFLVSATTNLKIPSFPGTHQFLLANASPQLEMDFDAKYKLYRNTRVVFHGTTMERMYAILSQGLQSLSGTPLQRHGYAYGKGIYVSTEPSTAWQYTQLSGASWQNSNFGHQRVLLACELTGHWTTASGNIMRVMDPACLMVRYVFLMADSATVPVSQHVVPALGSVFAGLRRGAL</sequence>
<accession>A0A4Z1P1H8</accession>
<keyword evidence="2" id="KW-0808">Transferase</keyword>
<keyword evidence="4" id="KW-0520">NAD</keyword>
<dbReference type="InterPro" id="IPR012317">
    <property type="entry name" value="Poly(ADP-ribose)pol_cat_dom"/>
</dbReference>
<dbReference type="EMBL" id="SNSC02000011">
    <property type="protein sequence ID" value="TID20023.1"/>
    <property type="molecule type" value="Genomic_DNA"/>
</dbReference>
<evidence type="ECO:0000256" key="4">
    <source>
        <dbReference type="ARBA" id="ARBA00023027"/>
    </source>
</evidence>
<evidence type="ECO:0000259" key="5">
    <source>
        <dbReference type="Pfam" id="PF00644"/>
    </source>
</evidence>
<evidence type="ECO:0000313" key="7">
    <source>
        <dbReference type="Proteomes" id="UP000298493"/>
    </source>
</evidence>
<dbReference type="GO" id="GO:0003950">
    <property type="term" value="F:NAD+ poly-ADP-ribosyltransferase activity"/>
    <property type="evidence" value="ECO:0007669"/>
    <property type="project" value="InterPro"/>
</dbReference>
<evidence type="ECO:0000256" key="3">
    <source>
        <dbReference type="ARBA" id="ARBA00022695"/>
    </source>
</evidence>
<keyword evidence="7" id="KW-1185">Reference proteome</keyword>
<dbReference type="PANTHER" id="PTHR21328">
    <property type="entry name" value="POLY ADP-RIBOSE POLYMERASE FAMILY, MEMBER PARP"/>
    <property type="match status" value="1"/>
</dbReference>
<dbReference type="InterPro" id="IPR051838">
    <property type="entry name" value="ARTD_PARP"/>
</dbReference>
<name>A0A4Z1P1H8_9PEZI</name>
<feature type="domain" description="PARP catalytic" evidence="5">
    <location>
        <begin position="1188"/>
        <end position="1276"/>
    </location>
</feature>
<gene>
    <name evidence="6" type="ORF">E6O75_ATG07483</name>
</gene>
<dbReference type="SUPFAM" id="SSF56399">
    <property type="entry name" value="ADP-ribosylation"/>
    <property type="match status" value="1"/>
</dbReference>
<evidence type="ECO:0000313" key="6">
    <source>
        <dbReference type="EMBL" id="TID20023.1"/>
    </source>
</evidence>
<dbReference type="Pfam" id="PF00644">
    <property type="entry name" value="PARP"/>
    <property type="match status" value="1"/>
</dbReference>
<dbReference type="GO" id="GO:0016779">
    <property type="term" value="F:nucleotidyltransferase activity"/>
    <property type="evidence" value="ECO:0007669"/>
    <property type="project" value="UniProtKB-KW"/>
</dbReference>
<keyword evidence="3" id="KW-0548">Nucleotidyltransferase</keyword>
<protein>
    <recommendedName>
        <fullName evidence="5">PARP catalytic domain-containing protein</fullName>
    </recommendedName>
</protein>
<dbReference type="Proteomes" id="UP000298493">
    <property type="component" value="Unassembled WGS sequence"/>
</dbReference>
<dbReference type="Gene3D" id="3.90.228.10">
    <property type="match status" value="1"/>
</dbReference>
<evidence type="ECO:0000256" key="2">
    <source>
        <dbReference type="ARBA" id="ARBA00022679"/>
    </source>
</evidence>